<dbReference type="Proteomes" id="UP000886523">
    <property type="component" value="Unassembled WGS sequence"/>
</dbReference>
<reference evidence="1" key="1">
    <citation type="journal article" date="2020" name="Nat. Commun.">
        <title>Large-scale genome sequencing of mycorrhizal fungi provides insights into the early evolution of symbiotic traits.</title>
        <authorList>
            <person name="Miyauchi S."/>
            <person name="Kiss E."/>
            <person name="Kuo A."/>
            <person name="Drula E."/>
            <person name="Kohler A."/>
            <person name="Sanchez-Garcia M."/>
            <person name="Morin E."/>
            <person name="Andreopoulos B."/>
            <person name="Barry K.W."/>
            <person name="Bonito G."/>
            <person name="Buee M."/>
            <person name="Carver A."/>
            <person name="Chen C."/>
            <person name="Cichocki N."/>
            <person name="Clum A."/>
            <person name="Culley D."/>
            <person name="Crous P.W."/>
            <person name="Fauchery L."/>
            <person name="Girlanda M."/>
            <person name="Hayes R.D."/>
            <person name="Keri Z."/>
            <person name="LaButti K."/>
            <person name="Lipzen A."/>
            <person name="Lombard V."/>
            <person name="Magnuson J."/>
            <person name="Maillard F."/>
            <person name="Murat C."/>
            <person name="Nolan M."/>
            <person name="Ohm R.A."/>
            <person name="Pangilinan J."/>
            <person name="Pereira M.F."/>
            <person name="Perotto S."/>
            <person name="Peter M."/>
            <person name="Pfister S."/>
            <person name="Riley R."/>
            <person name="Sitrit Y."/>
            <person name="Stielow J.B."/>
            <person name="Szollosi G."/>
            <person name="Zifcakova L."/>
            <person name="Stursova M."/>
            <person name="Spatafora J.W."/>
            <person name="Tedersoo L."/>
            <person name="Vaario L.M."/>
            <person name="Yamada A."/>
            <person name="Yan M."/>
            <person name="Wang P."/>
            <person name="Xu J."/>
            <person name="Bruns T."/>
            <person name="Baldrian P."/>
            <person name="Vilgalys R."/>
            <person name="Dunand C."/>
            <person name="Henrissat B."/>
            <person name="Grigoriev I.V."/>
            <person name="Hibbett D."/>
            <person name="Nagy L.G."/>
            <person name="Martin F.M."/>
        </authorList>
    </citation>
    <scope>NUCLEOTIDE SEQUENCE</scope>
    <source>
        <strain evidence="1">UP504</strain>
    </source>
</reference>
<gene>
    <name evidence="1" type="ORF">BS47DRAFT_1291983</name>
</gene>
<dbReference type="OrthoDB" id="3200967at2759"/>
<comment type="caution">
    <text evidence="1">The sequence shown here is derived from an EMBL/GenBank/DDBJ whole genome shotgun (WGS) entry which is preliminary data.</text>
</comment>
<dbReference type="AlphaFoldDB" id="A0A9P6B379"/>
<evidence type="ECO:0000313" key="2">
    <source>
        <dbReference type="Proteomes" id="UP000886523"/>
    </source>
</evidence>
<proteinExistence type="predicted"/>
<accession>A0A9P6B379</accession>
<dbReference type="EMBL" id="MU128937">
    <property type="protein sequence ID" value="KAF9516740.1"/>
    <property type="molecule type" value="Genomic_DNA"/>
</dbReference>
<organism evidence="1 2">
    <name type="scientific">Hydnum rufescens UP504</name>
    <dbReference type="NCBI Taxonomy" id="1448309"/>
    <lineage>
        <taxon>Eukaryota</taxon>
        <taxon>Fungi</taxon>
        <taxon>Dikarya</taxon>
        <taxon>Basidiomycota</taxon>
        <taxon>Agaricomycotina</taxon>
        <taxon>Agaricomycetes</taxon>
        <taxon>Cantharellales</taxon>
        <taxon>Hydnaceae</taxon>
        <taxon>Hydnum</taxon>
    </lineage>
</organism>
<evidence type="ECO:0000313" key="1">
    <source>
        <dbReference type="EMBL" id="KAF9516740.1"/>
    </source>
</evidence>
<protein>
    <submittedName>
        <fullName evidence="1">Uncharacterized protein</fullName>
    </submittedName>
</protein>
<sequence length="58" mass="6484">MGYFPCSPVYPTLAVSLDMLELVPTLFILAVPNERAWATTIMRYLKNHGHEFATGDAL</sequence>
<keyword evidence="2" id="KW-1185">Reference proteome</keyword>
<name>A0A9P6B379_9AGAM</name>